<feature type="compositionally biased region" description="Basic residues" evidence="1">
    <location>
        <begin position="72"/>
        <end position="82"/>
    </location>
</feature>
<sequence>MKTKASGLPCQLRAARNTELPKTRGSSAALVLSSCNKKKLRSGSVGMGKTPPKHSATASSTTRARSCPAVRGRPRSPSLHRSRSTDRKKNSKAARSPSRTTAATRKVNDTESNVATPFSPSSPMPSL</sequence>
<feature type="compositionally biased region" description="Polar residues" evidence="1">
    <location>
        <begin position="110"/>
        <end position="119"/>
    </location>
</feature>
<feature type="compositionally biased region" description="Low complexity" evidence="1">
    <location>
        <begin position="55"/>
        <end position="66"/>
    </location>
</feature>
<feature type="region of interest" description="Disordered" evidence="1">
    <location>
        <begin position="1"/>
        <end position="127"/>
    </location>
</feature>
<name>A0A0A9W1N6_LYGHE</name>
<dbReference type="EMBL" id="GBHO01043236">
    <property type="protein sequence ID" value="JAG00368.1"/>
    <property type="molecule type" value="Transcribed_RNA"/>
</dbReference>
<accession>A0A0A9W1N6</accession>
<feature type="compositionally biased region" description="Low complexity" evidence="1">
    <location>
        <begin position="93"/>
        <end position="105"/>
    </location>
</feature>
<dbReference type="AlphaFoldDB" id="A0A0A9W1N6"/>
<evidence type="ECO:0000313" key="2">
    <source>
        <dbReference type="EMBL" id="JAG00368.1"/>
    </source>
</evidence>
<evidence type="ECO:0000256" key="1">
    <source>
        <dbReference type="SAM" id="MobiDB-lite"/>
    </source>
</evidence>
<proteinExistence type="predicted"/>
<gene>
    <name evidence="2" type="primary">POU2F3</name>
    <name evidence="2" type="ORF">CM83_53931</name>
</gene>
<reference evidence="2" key="2">
    <citation type="submission" date="2014-07" db="EMBL/GenBank/DDBJ databases">
        <authorList>
            <person name="Hull J."/>
        </authorList>
    </citation>
    <scope>NUCLEOTIDE SEQUENCE</scope>
</reference>
<reference evidence="2" key="1">
    <citation type="journal article" date="2014" name="PLoS ONE">
        <title>Transcriptome-Based Identification of ABC Transporters in the Western Tarnished Plant Bug Lygus hesperus.</title>
        <authorList>
            <person name="Hull J.J."/>
            <person name="Chaney K."/>
            <person name="Geib S.M."/>
            <person name="Fabrick J.A."/>
            <person name="Brent C.S."/>
            <person name="Walsh D."/>
            <person name="Lavine L.C."/>
        </authorList>
    </citation>
    <scope>NUCLEOTIDE SEQUENCE</scope>
</reference>
<protein>
    <submittedName>
        <fullName evidence="2">POU domain, class 2, transcription factor 3</fullName>
    </submittedName>
</protein>
<organism evidence="2">
    <name type="scientific">Lygus hesperus</name>
    <name type="common">Western plant bug</name>
    <dbReference type="NCBI Taxonomy" id="30085"/>
    <lineage>
        <taxon>Eukaryota</taxon>
        <taxon>Metazoa</taxon>
        <taxon>Ecdysozoa</taxon>
        <taxon>Arthropoda</taxon>
        <taxon>Hexapoda</taxon>
        <taxon>Insecta</taxon>
        <taxon>Pterygota</taxon>
        <taxon>Neoptera</taxon>
        <taxon>Paraneoptera</taxon>
        <taxon>Hemiptera</taxon>
        <taxon>Heteroptera</taxon>
        <taxon>Panheteroptera</taxon>
        <taxon>Cimicomorpha</taxon>
        <taxon>Miridae</taxon>
        <taxon>Mirini</taxon>
        <taxon>Lygus</taxon>
    </lineage>
</organism>
<dbReference type="PROSITE" id="PS51257">
    <property type="entry name" value="PROKAR_LIPOPROTEIN"/>
    <property type="match status" value="1"/>
</dbReference>